<reference evidence="1 2" key="1">
    <citation type="submission" date="2015-04" db="EMBL/GenBank/DDBJ databases">
        <title>Complete genome sequence of Schizopora paradoxa KUC8140, a cosmopolitan wood degrader in East Asia.</title>
        <authorList>
            <consortium name="DOE Joint Genome Institute"/>
            <person name="Min B."/>
            <person name="Park H."/>
            <person name="Jang Y."/>
            <person name="Kim J.-J."/>
            <person name="Kim K.H."/>
            <person name="Pangilinan J."/>
            <person name="Lipzen A."/>
            <person name="Riley R."/>
            <person name="Grigoriev I.V."/>
            <person name="Spatafora J.W."/>
            <person name="Choi I.-G."/>
        </authorList>
    </citation>
    <scope>NUCLEOTIDE SEQUENCE [LARGE SCALE GENOMIC DNA]</scope>
    <source>
        <strain evidence="1 2">KUC8140</strain>
    </source>
</reference>
<evidence type="ECO:0000313" key="1">
    <source>
        <dbReference type="EMBL" id="KLO06162.1"/>
    </source>
</evidence>
<dbReference type="Proteomes" id="UP000053477">
    <property type="component" value="Unassembled WGS sequence"/>
</dbReference>
<organism evidence="1 2">
    <name type="scientific">Schizopora paradoxa</name>
    <dbReference type="NCBI Taxonomy" id="27342"/>
    <lineage>
        <taxon>Eukaryota</taxon>
        <taxon>Fungi</taxon>
        <taxon>Dikarya</taxon>
        <taxon>Basidiomycota</taxon>
        <taxon>Agaricomycotina</taxon>
        <taxon>Agaricomycetes</taxon>
        <taxon>Hymenochaetales</taxon>
        <taxon>Schizoporaceae</taxon>
        <taxon>Schizopora</taxon>
    </lineage>
</organism>
<evidence type="ECO:0000313" key="2">
    <source>
        <dbReference type="Proteomes" id="UP000053477"/>
    </source>
</evidence>
<name>A0A0H2R4A2_9AGAM</name>
<protein>
    <submittedName>
        <fullName evidence="1">Uncharacterized protein</fullName>
    </submittedName>
</protein>
<dbReference type="STRING" id="27342.A0A0H2R4A2"/>
<feature type="non-terminal residue" evidence="1">
    <location>
        <position position="161"/>
    </location>
</feature>
<dbReference type="InParanoid" id="A0A0H2R4A2"/>
<keyword evidence="2" id="KW-1185">Reference proteome</keyword>
<sequence>ETLEQINRDVLFTQLPTWATRAPSNLGVAKSGKLTADQWNSTCTIHLVVTLVRLWGVNNRGDRYFKMLENYMDLVTAIKIANRRTLTPQLWDVYTEHMRRYLEQMLELYTNMDLTPNQHLSLHYGRGGHMEHFGPGPACRCYIFERQNFIVQKIPKNMRFG</sequence>
<gene>
    <name evidence="1" type="ORF">SCHPADRAFT_805392</name>
</gene>
<dbReference type="OrthoDB" id="3247418at2759"/>
<accession>A0A0H2R4A2</accession>
<feature type="non-terminal residue" evidence="1">
    <location>
        <position position="1"/>
    </location>
</feature>
<dbReference type="EMBL" id="KQ086231">
    <property type="protein sequence ID" value="KLO06162.1"/>
    <property type="molecule type" value="Genomic_DNA"/>
</dbReference>
<dbReference type="AlphaFoldDB" id="A0A0H2R4A2"/>
<proteinExistence type="predicted"/>